<accession>A0ABM9M4A2</accession>
<dbReference type="RefSeq" id="WP_308479674.1">
    <property type="nucleotide sequence ID" value="NZ_OY726397.1"/>
</dbReference>
<protein>
    <submittedName>
        <fullName evidence="1">Uncharacterized protein</fullName>
    </submittedName>
</protein>
<reference evidence="1 2" key="1">
    <citation type="submission" date="2023-08" db="EMBL/GenBank/DDBJ databases">
        <authorList>
            <person name="Folkvardsen B D."/>
            <person name="Norman A."/>
        </authorList>
    </citation>
    <scope>NUCLEOTIDE SEQUENCE [LARGE SCALE GENOMIC DNA]</scope>
    <source>
        <strain evidence="1 2">Mu0053</strain>
    </source>
</reference>
<evidence type="ECO:0000313" key="2">
    <source>
        <dbReference type="Proteomes" id="UP001190465"/>
    </source>
</evidence>
<proteinExistence type="predicted"/>
<gene>
    <name evidence="1" type="ORF">MU0053_004376</name>
</gene>
<keyword evidence="2" id="KW-1185">Reference proteome</keyword>
<organism evidence="1 2">
    <name type="scientific">[Mycobacterium] burgundiense</name>
    <dbReference type="NCBI Taxonomy" id="3064286"/>
    <lineage>
        <taxon>Bacteria</taxon>
        <taxon>Bacillati</taxon>
        <taxon>Actinomycetota</taxon>
        <taxon>Actinomycetes</taxon>
        <taxon>Mycobacteriales</taxon>
        <taxon>Mycobacteriaceae</taxon>
        <taxon>Mycolicibacterium</taxon>
    </lineage>
</organism>
<dbReference type="Proteomes" id="UP001190465">
    <property type="component" value="Chromosome"/>
</dbReference>
<sequence length="329" mass="34289">MSGQGQQIFTDALGRYAAQRADPELTALADATTAPLRIEVRGRRGVGVTSVAAALRAAGYRESAGAEVRLYVVAEVCKPEDRRALAAEPADVVVFNKADLVGLAPAGPMQRARRQAAALSAAIGVPTHALVAPVALAAADPARLDDELLAALRTLVTAPAPMISADAFVAAAHPLPTATRRRLVATLDLFGIAHAVVQLRDHPETPLAQLRTLFAAAGGLDELRSAVELAGAAARYRRMVALCQELELRAITDASTAEFLAGDDVVLGRMAAALEVVAVAGLPPADDAPLPTALRWRRYAAGPVSGLHRGCGLDIARGSLRLLERGTPR</sequence>
<name>A0ABM9M4A2_9MYCO</name>
<dbReference type="EMBL" id="OY726397">
    <property type="protein sequence ID" value="CAJ1509968.1"/>
    <property type="molecule type" value="Genomic_DNA"/>
</dbReference>
<evidence type="ECO:0000313" key="1">
    <source>
        <dbReference type="EMBL" id="CAJ1509968.1"/>
    </source>
</evidence>